<evidence type="ECO:0000256" key="3">
    <source>
        <dbReference type="ARBA" id="ARBA00023015"/>
    </source>
</evidence>
<dbReference type="GO" id="GO:0006351">
    <property type="term" value="P:DNA-templated transcription"/>
    <property type="evidence" value="ECO:0007669"/>
    <property type="project" value="InterPro"/>
</dbReference>
<dbReference type="CDD" id="cd12148">
    <property type="entry name" value="fungal_TF_MHR"/>
    <property type="match status" value="1"/>
</dbReference>
<keyword evidence="2" id="KW-0862">Zinc</keyword>
<dbReference type="AlphaFoldDB" id="A0A8J2I4P3"/>
<sequence length="609" mass="69837">MAYDGPLMASAKKIKFLENKSRGNSLSSLERKKNSECSPALLKLWESLPPKHYCDRLVSIYFKYFERTMRVLHRPTFMRQYEKLWLNNESEIASSSSTIAQLTSLMTRAYLLDETKSANEYEAHNPYLKETAINHVQAWLDELGRKQKTELSTLQVEILLLLSSGVRRPERLWTTSGALVRSAMIMGLHLDPANIKSISLYQMEMRKRLWATVLELDLQASMMAGMPLIASDLDCYNPVPTNLNDEDFDEPSTKLPPSRPLDDLTDSLYQVYLAMSLPHRFKALSLVQRSTPDVNEAIEIGRKVEKRLSSKPLILSLHRTQLMPGNRGDLLHRILLDLYLRRPLFCLYKPLLYNDQGNPEATKEVWLHCIDSSLAILAYQDFYNPPLLKEAVHSPSSEQDLYYWVCKTDTLWAALMICQRIKQICQHPEQQMHAHHEQALVATVQNTIRSLVGRMGRKGSDLKDIIFLSLVLKWVQLPDPCPERTYELHLTATKTMAACVDQLLQHELTNNHYRHQQDEYTEPLAKRIRKSATATSRTTMNTSSITPGHTLNPVLAERLALPSDSEDAEQWLGDFPGLAAEYTNFQAELYDASDAFNGGMAQDWEYFWQ</sequence>
<dbReference type="GO" id="GO:0000978">
    <property type="term" value="F:RNA polymerase II cis-regulatory region sequence-specific DNA binding"/>
    <property type="evidence" value="ECO:0007669"/>
    <property type="project" value="TreeGrafter"/>
</dbReference>
<evidence type="ECO:0000313" key="8">
    <source>
        <dbReference type="EMBL" id="CAG5158975.1"/>
    </source>
</evidence>
<name>A0A8J2I4P3_9PLEO</name>
<keyword evidence="9" id="KW-1185">Reference proteome</keyword>
<evidence type="ECO:0000259" key="7">
    <source>
        <dbReference type="SMART" id="SM00906"/>
    </source>
</evidence>
<protein>
    <recommendedName>
        <fullName evidence="7">Xylanolytic transcriptional activator regulatory domain-containing protein</fullName>
    </recommendedName>
</protein>
<dbReference type="PANTHER" id="PTHR31944">
    <property type="entry name" value="HEME-RESPONSIVE ZINC FINGER TRANSCRIPTION FACTOR HAP1"/>
    <property type="match status" value="1"/>
</dbReference>
<dbReference type="SMART" id="SM00906">
    <property type="entry name" value="Fungal_trans"/>
    <property type="match status" value="1"/>
</dbReference>
<evidence type="ECO:0000256" key="2">
    <source>
        <dbReference type="ARBA" id="ARBA00022833"/>
    </source>
</evidence>
<gene>
    <name evidence="8" type="ORF">ALTATR162_LOCUS5351</name>
</gene>
<dbReference type="GO" id="GO:0005634">
    <property type="term" value="C:nucleus"/>
    <property type="evidence" value="ECO:0007669"/>
    <property type="project" value="TreeGrafter"/>
</dbReference>
<dbReference type="PANTHER" id="PTHR31944:SF131">
    <property type="entry name" value="HEME-RESPONSIVE ZINC FINGER TRANSCRIPTION FACTOR HAP1"/>
    <property type="match status" value="1"/>
</dbReference>
<keyword evidence="1" id="KW-0479">Metal-binding</keyword>
<evidence type="ECO:0000256" key="5">
    <source>
        <dbReference type="ARBA" id="ARBA00023163"/>
    </source>
</evidence>
<dbReference type="Proteomes" id="UP000676310">
    <property type="component" value="Unassembled WGS sequence"/>
</dbReference>
<feature type="domain" description="Xylanolytic transcriptional activator regulatory" evidence="7">
    <location>
        <begin position="172"/>
        <end position="246"/>
    </location>
</feature>
<dbReference type="RefSeq" id="XP_043168905.1">
    <property type="nucleotide sequence ID" value="XM_043312970.1"/>
</dbReference>
<dbReference type="InterPro" id="IPR007219">
    <property type="entry name" value="XnlR_reg_dom"/>
</dbReference>
<reference evidence="8" key="1">
    <citation type="submission" date="2021-05" db="EMBL/GenBank/DDBJ databases">
        <authorList>
            <person name="Stam R."/>
        </authorList>
    </citation>
    <scope>NUCLEOTIDE SEQUENCE</scope>
    <source>
        <strain evidence="8">CS162</strain>
    </source>
</reference>
<evidence type="ECO:0000256" key="4">
    <source>
        <dbReference type="ARBA" id="ARBA00023125"/>
    </source>
</evidence>
<evidence type="ECO:0000256" key="6">
    <source>
        <dbReference type="ARBA" id="ARBA00023242"/>
    </source>
</evidence>
<keyword evidence="3" id="KW-0805">Transcription regulation</keyword>
<accession>A0A8J2I4P3</accession>
<proteinExistence type="predicted"/>
<dbReference type="EMBL" id="CAJRGZ010000019">
    <property type="protein sequence ID" value="CAG5158975.1"/>
    <property type="molecule type" value="Genomic_DNA"/>
</dbReference>
<dbReference type="InterPro" id="IPR051430">
    <property type="entry name" value="Fungal_TF_Env_Response"/>
</dbReference>
<dbReference type="GO" id="GO:0001228">
    <property type="term" value="F:DNA-binding transcription activator activity, RNA polymerase II-specific"/>
    <property type="evidence" value="ECO:0007669"/>
    <property type="project" value="TreeGrafter"/>
</dbReference>
<comment type="caution">
    <text evidence="8">The sequence shown here is derived from an EMBL/GenBank/DDBJ whole genome shotgun (WGS) entry which is preliminary data.</text>
</comment>
<dbReference type="OrthoDB" id="5414787at2759"/>
<keyword evidence="5" id="KW-0804">Transcription</keyword>
<keyword evidence="4" id="KW-0238">DNA-binding</keyword>
<keyword evidence="6" id="KW-0539">Nucleus</keyword>
<evidence type="ECO:0000313" key="9">
    <source>
        <dbReference type="Proteomes" id="UP000676310"/>
    </source>
</evidence>
<dbReference type="GeneID" id="67017120"/>
<dbReference type="GO" id="GO:0008270">
    <property type="term" value="F:zinc ion binding"/>
    <property type="evidence" value="ECO:0007669"/>
    <property type="project" value="InterPro"/>
</dbReference>
<organism evidence="8 9">
    <name type="scientific">Alternaria atra</name>
    <dbReference type="NCBI Taxonomy" id="119953"/>
    <lineage>
        <taxon>Eukaryota</taxon>
        <taxon>Fungi</taxon>
        <taxon>Dikarya</taxon>
        <taxon>Ascomycota</taxon>
        <taxon>Pezizomycotina</taxon>
        <taxon>Dothideomycetes</taxon>
        <taxon>Pleosporomycetidae</taxon>
        <taxon>Pleosporales</taxon>
        <taxon>Pleosporineae</taxon>
        <taxon>Pleosporaceae</taxon>
        <taxon>Alternaria</taxon>
        <taxon>Alternaria sect. Ulocladioides</taxon>
    </lineage>
</organism>
<dbReference type="Pfam" id="PF04082">
    <property type="entry name" value="Fungal_trans"/>
    <property type="match status" value="1"/>
</dbReference>
<evidence type="ECO:0000256" key="1">
    <source>
        <dbReference type="ARBA" id="ARBA00022723"/>
    </source>
</evidence>